<dbReference type="GO" id="GO:0005737">
    <property type="term" value="C:cytoplasm"/>
    <property type="evidence" value="ECO:0007669"/>
    <property type="project" value="TreeGrafter"/>
</dbReference>
<proteinExistence type="inferred from homology"/>
<reference evidence="8" key="3">
    <citation type="submission" date="2023-05" db="EMBL/GenBank/DDBJ databases">
        <authorList>
            <person name="Smith C.H."/>
        </authorList>
    </citation>
    <scope>NUCLEOTIDE SEQUENCE</scope>
    <source>
        <strain evidence="8">CHS0354</strain>
        <tissue evidence="8">Mantle</tissue>
    </source>
</reference>
<dbReference type="GO" id="GO:0006081">
    <property type="term" value="P:aldehyde metabolic process"/>
    <property type="evidence" value="ECO:0007669"/>
    <property type="project" value="InterPro"/>
</dbReference>
<dbReference type="EMBL" id="JAEAOA010001427">
    <property type="protein sequence ID" value="KAK3582455.1"/>
    <property type="molecule type" value="Genomic_DNA"/>
</dbReference>
<dbReference type="Gene3D" id="3.40.605.10">
    <property type="entry name" value="Aldehyde Dehydrogenase, Chain A, domain 1"/>
    <property type="match status" value="2"/>
</dbReference>
<organism evidence="8 9">
    <name type="scientific">Potamilus streckersoni</name>
    <dbReference type="NCBI Taxonomy" id="2493646"/>
    <lineage>
        <taxon>Eukaryota</taxon>
        <taxon>Metazoa</taxon>
        <taxon>Spiralia</taxon>
        <taxon>Lophotrochozoa</taxon>
        <taxon>Mollusca</taxon>
        <taxon>Bivalvia</taxon>
        <taxon>Autobranchia</taxon>
        <taxon>Heteroconchia</taxon>
        <taxon>Palaeoheterodonta</taxon>
        <taxon>Unionida</taxon>
        <taxon>Unionoidea</taxon>
        <taxon>Unionidae</taxon>
        <taxon>Ambleminae</taxon>
        <taxon>Lampsilini</taxon>
        <taxon>Potamilus</taxon>
    </lineage>
</organism>
<dbReference type="Proteomes" id="UP001195483">
    <property type="component" value="Unassembled WGS sequence"/>
</dbReference>
<feature type="domain" description="Aldehyde dehydrogenase" evidence="7">
    <location>
        <begin position="175"/>
        <end position="413"/>
    </location>
</feature>
<evidence type="ECO:0000256" key="4">
    <source>
        <dbReference type="PIRSR" id="PIRSR036492-1"/>
    </source>
</evidence>
<dbReference type="InterPro" id="IPR015590">
    <property type="entry name" value="Aldehyde_DH_dom"/>
</dbReference>
<evidence type="ECO:0000259" key="7">
    <source>
        <dbReference type="Pfam" id="PF00171"/>
    </source>
</evidence>
<dbReference type="InterPro" id="IPR012394">
    <property type="entry name" value="Aldehyde_DH_NAD(P)"/>
</dbReference>
<dbReference type="GO" id="GO:0004029">
    <property type="term" value="F:aldehyde dehydrogenase (NAD+) activity"/>
    <property type="evidence" value="ECO:0007669"/>
    <property type="project" value="TreeGrafter"/>
</dbReference>
<dbReference type="FunFam" id="3.40.309.10:FF:000003">
    <property type="entry name" value="Aldehyde dehydrogenase"/>
    <property type="match status" value="1"/>
</dbReference>
<dbReference type="InterPro" id="IPR029510">
    <property type="entry name" value="Ald_DH_CS_GLU"/>
</dbReference>
<dbReference type="InterPro" id="IPR016161">
    <property type="entry name" value="Ald_DH/histidinol_DH"/>
</dbReference>
<evidence type="ECO:0000313" key="9">
    <source>
        <dbReference type="Proteomes" id="UP001195483"/>
    </source>
</evidence>
<dbReference type="AlphaFoldDB" id="A0AAE0RZM7"/>
<name>A0AAE0RZM7_9BIVA</name>
<dbReference type="InterPro" id="IPR016160">
    <property type="entry name" value="Ald_DH_CS_CYS"/>
</dbReference>
<evidence type="ECO:0000256" key="5">
    <source>
        <dbReference type="PROSITE-ProRule" id="PRU10007"/>
    </source>
</evidence>
<reference evidence="8" key="1">
    <citation type="journal article" date="2021" name="Genome Biol. Evol.">
        <title>A High-Quality Reference Genome for a Parasitic Bivalve with Doubly Uniparental Inheritance (Bivalvia: Unionida).</title>
        <authorList>
            <person name="Smith C.H."/>
        </authorList>
    </citation>
    <scope>NUCLEOTIDE SEQUENCE</scope>
    <source>
        <strain evidence="8">CHS0354</strain>
    </source>
</reference>
<sequence>MIEKNVPSGIKYAVRSQHDFFATHLTKSIQFRKSQLTKLSQILKNNEQKLYDAISLDFNKSTFETHLTELLPIYRELKLAISNVKRWSSEKHVTTGLENFPAKSFIKPEPLGVTLVISAWNYPYNISLIPAISSLAAGNTVILKPSEIASHASSVLSEIINENFDPNYFHVIEGGSTKVGKIVYEAAAKHLTPVTLELGGKSPSIVTEHADIAISAKRLVWAKFLNAGQTCIAPDYVLIHSSVKSQFLSSLVNEIEMAKYSFDNNNYVQIVNETHFNRLLRLLQETTIFYGGLSNKSTRFIQPTILTHVELSHPVMQEEIFGPILPVLEYSDLNQAIQYVNSQHKPLSCYVYSTNKSQVNKILEEISFGGGAVNDSLMHIANHNLPFGGVGHSGLGAYHGEHGFKTFSHYKSILWKKNGFEPTLKYSPYSETKLKWIKRFV</sequence>
<dbReference type="Pfam" id="PF00171">
    <property type="entry name" value="Aldedh"/>
    <property type="match status" value="2"/>
</dbReference>
<evidence type="ECO:0000256" key="1">
    <source>
        <dbReference type="ARBA" id="ARBA00009986"/>
    </source>
</evidence>
<gene>
    <name evidence="8" type="ORF">CHS0354_024001</name>
</gene>
<protein>
    <recommendedName>
        <fullName evidence="3">Aldehyde dehydrogenase</fullName>
    </recommendedName>
</protein>
<evidence type="ECO:0000313" key="8">
    <source>
        <dbReference type="EMBL" id="KAK3582455.1"/>
    </source>
</evidence>
<dbReference type="PROSITE" id="PS00687">
    <property type="entry name" value="ALDEHYDE_DEHYDR_GLU"/>
    <property type="match status" value="1"/>
</dbReference>
<feature type="active site" evidence="4 5">
    <location>
        <position position="197"/>
    </location>
</feature>
<evidence type="ECO:0000256" key="6">
    <source>
        <dbReference type="RuleBase" id="RU003345"/>
    </source>
</evidence>
<dbReference type="PIRSF" id="PIRSF036492">
    <property type="entry name" value="ALDH"/>
    <property type="match status" value="1"/>
</dbReference>
<feature type="domain" description="Aldehyde dehydrogenase" evidence="7">
    <location>
        <begin position="10"/>
        <end position="174"/>
    </location>
</feature>
<reference evidence="8" key="2">
    <citation type="journal article" date="2021" name="Genome Biol. Evol.">
        <title>Developing a high-quality reference genome for a parasitic bivalve with doubly uniparental inheritance (Bivalvia: Unionida).</title>
        <authorList>
            <person name="Smith C.H."/>
        </authorList>
    </citation>
    <scope>NUCLEOTIDE SEQUENCE</scope>
    <source>
        <strain evidence="8">CHS0354</strain>
        <tissue evidence="8">Mantle</tissue>
    </source>
</reference>
<evidence type="ECO:0000256" key="3">
    <source>
        <dbReference type="PIRNR" id="PIRNR036492"/>
    </source>
</evidence>
<accession>A0AAE0RZM7</accession>
<dbReference type="InterPro" id="IPR016162">
    <property type="entry name" value="Ald_DH_N"/>
</dbReference>
<dbReference type="PANTHER" id="PTHR43570">
    <property type="entry name" value="ALDEHYDE DEHYDROGENASE"/>
    <property type="match status" value="1"/>
</dbReference>
<feature type="active site" evidence="4">
    <location>
        <position position="231"/>
    </location>
</feature>
<dbReference type="PROSITE" id="PS00070">
    <property type="entry name" value="ALDEHYDE_DEHYDR_CYS"/>
    <property type="match status" value="1"/>
</dbReference>
<dbReference type="Gene3D" id="3.40.309.10">
    <property type="entry name" value="Aldehyde Dehydrogenase, Chain A, domain 2"/>
    <property type="match status" value="1"/>
</dbReference>
<comment type="caution">
    <text evidence="8">The sequence shown here is derived from an EMBL/GenBank/DDBJ whole genome shotgun (WGS) entry which is preliminary data.</text>
</comment>
<keyword evidence="9" id="KW-1185">Reference proteome</keyword>
<dbReference type="SUPFAM" id="SSF53720">
    <property type="entry name" value="ALDH-like"/>
    <property type="match status" value="1"/>
</dbReference>
<comment type="similarity">
    <text evidence="1 3 6">Belongs to the aldehyde dehydrogenase family.</text>
</comment>
<keyword evidence="2 3" id="KW-0560">Oxidoreductase</keyword>
<dbReference type="InterPro" id="IPR016163">
    <property type="entry name" value="Ald_DH_C"/>
</dbReference>
<dbReference type="PANTHER" id="PTHR43570:SF16">
    <property type="entry name" value="ALDEHYDE DEHYDROGENASE TYPE III, ISOFORM Q"/>
    <property type="match status" value="1"/>
</dbReference>
<evidence type="ECO:0000256" key="2">
    <source>
        <dbReference type="ARBA" id="ARBA00023002"/>
    </source>
</evidence>